<reference evidence="1 2" key="1">
    <citation type="journal article" date="2023" name="Plants (Basel)">
        <title>Bridging the Gap: Combining Genomics and Transcriptomics Approaches to Understand Stylosanthes scabra, an Orphan Legume from the Brazilian Caatinga.</title>
        <authorList>
            <person name="Ferreira-Neto J.R.C."/>
            <person name="da Silva M.D."/>
            <person name="Binneck E."/>
            <person name="de Melo N.F."/>
            <person name="da Silva R.H."/>
            <person name="de Melo A.L.T.M."/>
            <person name="Pandolfi V."/>
            <person name="Bustamante F.O."/>
            <person name="Brasileiro-Vidal A.C."/>
            <person name="Benko-Iseppon A.M."/>
        </authorList>
    </citation>
    <scope>NUCLEOTIDE SEQUENCE [LARGE SCALE GENOMIC DNA]</scope>
    <source>
        <tissue evidence="1">Leaves</tissue>
    </source>
</reference>
<organism evidence="1 2">
    <name type="scientific">Stylosanthes scabra</name>
    <dbReference type="NCBI Taxonomy" id="79078"/>
    <lineage>
        <taxon>Eukaryota</taxon>
        <taxon>Viridiplantae</taxon>
        <taxon>Streptophyta</taxon>
        <taxon>Embryophyta</taxon>
        <taxon>Tracheophyta</taxon>
        <taxon>Spermatophyta</taxon>
        <taxon>Magnoliopsida</taxon>
        <taxon>eudicotyledons</taxon>
        <taxon>Gunneridae</taxon>
        <taxon>Pentapetalae</taxon>
        <taxon>rosids</taxon>
        <taxon>fabids</taxon>
        <taxon>Fabales</taxon>
        <taxon>Fabaceae</taxon>
        <taxon>Papilionoideae</taxon>
        <taxon>50 kb inversion clade</taxon>
        <taxon>dalbergioids sensu lato</taxon>
        <taxon>Dalbergieae</taxon>
        <taxon>Pterocarpus clade</taxon>
        <taxon>Stylosanthes</taxon>
    </lineage>
</organism>
<comment type="caution">
    <text evidence="1">The sequence shown here is derived from an EMBL/GenBank/DDBJ whole genome shotgun (WGS) entry which is preliminary data.</text>
</comment>
<protein>
    <submittedName>
        <fullName evidence="1">Uncharacterized protein</fullName>
    </submittedName>
</protein>
<dbReference type="EMBL" id="JASCZI010091004">
    <property type="protein sequence ID" value="MED6148367.1"/>
    <property type="molecule type" value="Genomic_DNA"/>
</dbReference>
<gene>
    <name evidence="1" type="ORF">PIB30_052616</name>
</gene>
<dbReference type="InterPro" id="IPR044239">
    <property type="entry name" value="FKBP20-2-like"/>
</dbReference>
<accession>A0ABU6TI01</accession>
<evidence type="ECO:0000313" key="2">
    <source>
        <dbReference type="Proteomes" id="UP001341840"/>
    </source>
</evidence>
<name>A0ABU6TI01_9FABA</name>
<evidence type="ECO:0000313" key="1">
    <source>
        <dbReference type="EMBL" id="MED6148367.1"/>
    </source>
</evidence>
<dbReference type="PANTHER" id="PTHR47414">
    <property type="entry name" value="PEPTIDYL-PROLYL CIS-TRANS ISOMERASE FKBP20-2, CHLOROPLASTIC"/>
    <property type="match status" value="1"/>
</dbReference>
<proteinExistence type="predicted"/>
<dbReference type="PANTHER" id="PTHR47414:SF1">
    <property type="entry name" value="PEPTIDYL-PROLYL CIS-TRANS ISOMERASE FKBP20-2, CHLOROPLASTIC"/>
    <property type="match status" value="1"/>
</dbReference>
<keyword evidence="2" id="KW-1185">Reference proteome</keyword>
<sequence length="137" mass="15382">MVVPLLTVTLPCAIHGATLSQSKQLTLQCTNHQDILQGSFITLRRSLILSSFVSTCVFPTLSSYAKTKTKNPYDEKRLLQQNKRIQQENNAPEGFPNFIREGFEVKVVAPDNYTKSDSGLIYRDFEVGKGNLSLCRI</sequence>
<dbReference type="Proteomes" id="UP001341840">
    <property type="component" value="Unassembled WGS sequence"/>
</dbReference>